<dbReference type="PROSITE" id="PS50110">
    <property type="entry name" value="RESPONSE_REGULATORY"/>
    <property type="match status" value="1"/>
</dbReference>
<dbReference type="PRINTS" id="PR00344">
    <property type="entry name" value="BCTRLSENSOR"/>
</dbReference>
<keyword evidence="5" id="KW-0808">Transferase</keyword>
<evidence type="ECO:0000256" key="10">
    <source>
        <dbReference type="ARBA" id="ARBA00022989"/>
    </source>
</evidence>
<dbReference type="PROSITE" id="PS00108">
    <property type="entry name" value="PROTEIN_KINASE_ST"/>
    <property type="match status" value="1"/>
</dbReference>
<evidence type="ECO:0000313" key="18">
    <source>
        <dbReference type="EMBL" id="KYF91527.1"/>
    </source>
</evidence>
<feature type="transmembrane region" description="Helical" evidence="14">
    <location>
        <begin position="914"/>
        <end position="940"/>
    </location>
</feature>
<keyword evidence="8 18" id="KW-0418">Kinase</keyword>
<dbReference type="InterPro" id="IPR053159">
    <property type="entry name" value="Hybrid_Histidine_Kinase"/>
</dbReference>
<evidence type="ECO:0000256" key="14">
    <source>
        <dbReference type="SAM" id="Phobius"/>
    </source>
</evidence>
<feature type="transmembrane region" description="Helical" evidence="14">
    <location>
        <begin position="947"/>
        <end position="965"/>
    </location>
</feature>
<dbReference type="SUPFAM" id="SSF55874">
    <property type="entry name" value="ATPase domain of HSP90 chaperone/DNA topoisomerase II/histidine kinase"/>
    <property type="match status" value="1"/>
</dbReference>
<keyword evidence="9" id="KW-0067">ATP-binding</keyword>
<keyword evidence="7" id="KW-0547">Nucleotide-binding</keyword>
<dbReference type="Pfam" id="PF00072">
    <property type="entry name" value="Response_reg"/>
    <property type="match status" value="1"/>
</dbReference>
<keyword evidence="4 12" id="KW-0597">Phosphoprotein</keyword>
<evidence type="ECO:0000256" key="2">
    <source>
        <dbReference type="ARBA" id="ARBA00004370"/>
    </source>
</evidence>
<dbReference type="Pfam" id="PF00069">
    <property type="entry name" value="Pkinase"/>
    <property type="match status" value="1"/>
</dbReference>
<feature type="domain" description="Histidine kinase" evidence="16">
    <location>
        <begin position="1536"/>
        <end position="1758"/>
    </location>
</feature>
<dbReference type="SUPFAM" id="SSF52540">
    <property type="entry name" value="P-loop containing nucleoside triphosphate hydrolases"/>
    <property type="match status" value="1"/>
</dbReference>
<dbReference type="PANTHER" id="PTHR43642:SF1">
    <property type="entry name" value="HYBRID SIGNAL TRANSDUCTION HISTIDINE KINASE G"/>
    <property type="match status" value="1"/>
</dbReference>
<protein>
    <recommendedName>
        <fullName evidence="3">histidine kinase</fullName>
        <ecNumber evidence="3">2.7.13.3</ecNumber>
    </recommendedName>
</protein>
<dbReference type="SMART" id="SM00220">
    <property type="entry name" value="S_TKc"/>
    <property type="match status" value="1"/>
</dbReference>
<feature type="domain" description="Protein kinase" evidence="15">
    <location>
        <begin position="6"/>
        <end position="280"/>
    </location>
</feature>
<dbReference type="SUPFAM" id="SSF56112">
    <property type="entry name" value="Protein kinase-like (PK-like)"/>
    <property type="match status" value="1"/>
</dbReference>
<dbReference type="CDD" id="cd14014">
    <property type="entry name" value="STKc_PknB_like"/>
    <property type="match status" value="1"/>
</dbReference>
<evidence type="ECO:0000256" key="4">
    <source>
        <dbReference type="ARBA" id="ARBA00022553"/>
    </source>
</evidence>
<evidence type="ECO:0000256" key="5">
    <source>
        <dbReference type="ARBA" id="ARBA00022679"/>
    </source>
</evidence>
<comment type="caution">
    <text evidence="18">The sequence shown here is derived from an EMBL/GenBank/DDBJ whole genome shotgun (WGS) entry which is preliminary data.</text>
</comment>
<comment type="subcellular location">
    <subcellularLocation>
        <location evidence="2">Membrane</location>
    </subcellularLocation>
</comment>
<feature type="modified residue" description="4-aspartylphosphate" evidence="12">
    <location>
        <position position="1836"/>
    </location>
</feature>
<dbReference type="GO" id="GO:0005524">
    <property type="term" value="F:ATP binding"/>
    <property type="evidence" value="ECO:0007669"/>
    <property type="project" value="UniProtKB-KW"/>
</dbReference>
<dbReference type="InterPro" id="IPR003661">
    <property type="entry name" value="HisK_dim/P_dom"/>
</dbReference>
<dbReference type="Gene3D" id="3.30.450.40">
    <property type="match status" value="1"/>
</dbReference>
<organism evidence="18 19">
    <name type="scientific">Sorangium cellulosum</name>
    <name type="common">Polyangium cellulosum</name>
    <dbReference type="NCBI Taxonomy" id="56"/>
    <lineage>
        <taxon>Bacteria</taxon>
        <taxon>Pseudomonadati</taxon>
        <taxon>Myxococcota</taxon>
        <taxon>Polyangia</taxon>
        <taxon>Polyangiales</taxon>
        <taxon>Polyangiaceae</taxon>
        <taxon>Sorangium</taxon>
    </lineage>
</organism>
<reference evidence="18 19" key="1">
    <citation type="submission" date="2014-02" db="EMBL/GenBank/DDBJ databases">
        <title>The small core and large imbalanced accessory genome model reveals a collaborative survival strategy of Sorangium cellulosum strains in nature.</title>
        <authorList>
            <person name="Han K."/>
            <person name="Peng R."/>
            <person name="Blom J."/>
            <person name="Li Y.-Z."/>
        </authorList>
    </citation>
    <scope>NUCLEOTIDE SEQUENCE [LARGE SCALE GENOMIC DNA]</scope>
    <source>
        <strain evidence="18 19">So0011-07</strain>
    </source>
</reference>
<dbReference type="SUPFAM" id="SSF52172">
    <property type="entry name" value="CheY-like"/>
    <property type="match status" value="1"/>
</dbReference>
<accession>A0A150SGP8</accession>
<dbReference type="InterPro" id="IPR011009">
    <property type="entry name" value="Kinase-like_dom_sf"/>
</dbReference>
<dbReference type="PROSITE" id="PS50011">
    <property type="entry name" value="PROTEIN_KINASE_DOM"/>
    <property type="match status" value="1"/>
</dbReference>
<keyword evidence="6 14" id="KW-0812">Transmembrane</keyword>
<feature type="region of interest" description="Disordered" evidence="13">
    <location>
        <begin position="1914"/>
        <end position="1934"/>
    </location>
</feature>
<evidence type="ECO:0000256" key="12">
    <source>
        <dbReference type="PROSITE-ProRule" id="PRU00169"/>
    </source>
</evidence>
<dbReference type="CDD" id="cd00082">
    <property type="entry name" value="HisKA"/>
    <property type="match status" value="1"/>
</dbReference>
<evidence type="ECO:0000259" key="16">
    <source>
        <dbReference type="PROSITE" id="PS50109"/>
    </source>
</evidence>
<dbReference type="SMART" id="SM00387">
    <property type="entry name" value="HATPase_c"/>
    <property type="match status" value="1"/>
</dbReference>
<dbReference type="InterPro" id="IPR011006">
    <property type="entry name" value="CheY-like_superfamily"/>
</dbReference>
<evidence type="ECO:0000259" key="15">
    <source>
        <dbReference type="PROSITE" id="PS50011"/>
    </source>
</evidence>
<dbReference type="GO" id="GO:0016020">
    <property type="term" value="C:membrane"/>
    <property type="evidence" value="ECO:0007669"/>
    <property type="project" value="UniProtKB-SubCell"/>
</dbReference>
<keyword evidence="10 14" id="KW-1133">Transmembrane helix</keyword>
<proteinExistence type="predicted"/>
<dbReference type="InterPro" id="IPR003018">
    <property type="entry name" value="GAF"/>
</dbReference>
<dbReference type="InterPro" id="IPR036097">
    <property type="entry name" value="HisK_dim/P_sf"/>
</dbReference>
<dbReference type="Pfam" id="PF01590">
    <property type="entry name" value="GAF"/>
    <property type="match status" value="1"/>
</dbReference>
<dbReference type="InterPro" id="IPR001789">
    <property type="entry name" value="Sig_transdc_resp-reg_receiver"/>
</dbReference>
<dbReference type="PANTHER" id="PTHR43642">
    <property type="entry name" value="HYBRID SIGNAL TRANSDUCTION HISTIDINE KINASE G"/>
    <property type="match status" value="1"/>
</dbReference>
<feature type="domain" description="Response regulatory" evidence="17">
    <location>
        <begin position="1787"/>
        <end position="1903"/>
    </location>
</feature>
<dbReference type="CDD" id="cd16922">
    <property type="entry name" value="HATPase_EvgS-ArcB-TorS-like"/>
    <property type="match status" value="1"/>
</dbReference>
<dbReference type="InterPro" id="IPR000719">
    <property type="entry name" value="Prot_kinase_dom"/>
</dbReference>
<dbReference type="SMART" id="SM00388">
    <property type="entry name" value="HisKA"/>
    <property type="match status" value="1"/>
</dbReference>
<dbReference type="EMBL" id="JEMB01001012">
    <property type="protein sequence ID" value="KYF91527.1"/>
    <property type="molecule type" value="Genomic_DNA"/>
</dbReference>
<evidence type="ECO:0000259" key="17">
    <source>
        <dbReference type="PROSITE" id="PS50110"/>
    </source>
</evidence>
<gene>
    <name evidence="18" type="ORF">BE17_07855</name>
</gene>
<dbReference type="Gene3D" id="3.30.565.10">
    <property type="entry name" value="Histidine kinase-like ATPase, C-terminal domain"/>
    <property type="match status" value="1"/>
</dbReference>
<feature type="compositionally biased region" description="Low complexity" evidence="13">
    <location>
        <begin position="1915"/>
        <end position="1928"/>
    </location>
</feature>
<dbReference type="PROSITE" id="PS50109">
    <property type="entry name" value="HIS_KIN"/>
    <property type="match status" value="1"/>
</dbReference>
<dbReference type="InterPro" id="IPR027417">
    <property type="entry name" value="P-loop_NTPase"/>
</dbReference>
<evidence type="ECO:0000313" key="19">
    <source>
        <dbReference type="Proteomes" id="UP000075635"/>
    </source>
</evidence>
<comment type="catalytic activity">
    <reaction evidence="1">
        <text>ATP + protein L-histidine = ADP + protein N-phospho-L-histidine.</text>
        <dbReference type="EC" id="2.7.13.3"/>
    </reaction>
</comment>
<dbReference type="SUPFAM" id="SSF55781">
    <property type="entry name" value="GAF domain-like"/>
    <property type="match status" value="1"/>
</dbReference>
<dbReference type="InterPro" id="IPR003594">
    <property type="entry name" value="HATPase_dom"/>
</dbReference>
<dbReference type="SMART" id="SM00448">
    <property type="entry name" value="REC"/>
    <property type="match status" value="1"/>
</dbReference>
<dbReference type="GO" id="GO:0000155">
    <property type="term" value="F:phosphorelay sensor kinase activity"/>
    <property type="evidence" value="ECO:0007669"/>
    <property type="project" value="InterPro"/>
</dbReference>
<name>A0A150SGP8_SORCE</name>
<evidence type="ECO:0000256" key="3">
    <source>
        <dbReference type="ARBA" id="ARBA00012438"/>
    </source>
</evidence>
<dbReference type="InterPro" id="IPR008271">
    <property type="entry name" value="Ser/Thr_kinase_AS"/>
</dbReference>
<dbReference type="CDD" id="cd17546">
    <property type="entry name" value="REC_hyHK_CKI1_RcsC-like"/>
    <property type="match status" value="1"/>
</dbReference>
<evidence type="ECO:0000256" key="1">
    <source>
        <dbReference type="ARBA" id="ARBA00000085"/>
    </source>
</evidence>
<dbReference type="InterPro" id="IPR004358">
    <property type="entry name" value="Sig_transdc_His_kin-like_C"/>
</dbReference>
<dbReference type="Pfam" id="PF13191">
    <property type="entry name" value="AAA_16"/>
    <property type="match status" value="1"/>
</dbReference>
<dbReference type="InterPro" id="IPR041664">
    <property type="entry name" value="AAA_16"/>
</dbReference>
<evidence type="ECO:0000256" key="13">
    <source>
        <dbReference type="SAM" id="MobiDB-lite"/>
    </source>
</evidence>
<dbReference type="Gene3D" id="3.40.50.2300">
    <property type="match status" value="1"/>
</dbReference>
<dbReference type="FunFam" id="3.30.565.10:FF:000010">
    <property type="entry name" value="Sensor histidine kinase RcsC"/>
    <property type="match status" value="1"/>
</dbReference>
<keyword evidence="11 14" id="KW-0472">Membrane</keyword>
<evidence type="ECO:0000256" key="11">
    <source>
        <dbReference type="ARBA" id="ARBA00023136"/>
    </source>
</evidence>
<dbReference type="Pfam" id="PF02518">
    <property type="entry name" value="HATPase_c"/>
    <property type="match status" value="1"/>
</dbReference>
<dbReference type="EC" id="2.7.13.3" evidence="3"/>
<evidence type="ECO:0000256" key="7">
    <source>
        <dbReference type="ARBA" id="ARBA00022741"/>
    </source>
</evidence>
<dbReference type="InterPro" id="IPR005467">
    <property type="entry name" value="His_kinase_dom"/>
</dbReference>
<dbReference type="InterPro" id="IPR036890">
    <property type="entry name" value="HATPase_C_sf"/>
</dbReference>
<dbReference type="Gene3D" id="1.10.510.10">
    <property type="entry name" value="Transferase(Phosphotransferase) domain 1"/>
    <property type="match status" value="1"/>
</dbReference>
<dbReference type="Pfam" id="PF00512">
    <property type="entry name" value="HisKA"/>
    <property type="match status" value="1"/>
</dbReference>
<sequence>MHPRDYAVGEVLHEGAETRVCRAVHRPSGDRVVLKLPVADAPSSRVTGRILHEHQLLTQLGAVSGIARARELLQQDGAVGLVLEDPGFRSLDRVLAERGRLPVEAGLRLGALLARVLEAVHAAGVTHKDIKPQNVLVDAAYTQVELLDFGIASSLPLEATAASVPEGLEGTLAYMSPEQTGRTARALDTRTDLYSLGVTLFEALSGRLPFTERDPLALVHAHLAKEPPALDEVAPEVPPGVAAIAERLLAKNVERRYQTAGGTAEDLERALRAWREHGTVARFPLGNRDFSRRLRLPDVLVGREHERDLLGAAFARAAGGAAELVLIGGPSGIGKTALVRTVYRDIAQAGRGLLISGKHDQLARSTPYAAMAQAFGALMQQWLASPEPVLRAWRERIRADVGDNARLIADVVPQLDLIMGKLAPVPPVQGEQVLARQRLTWLSFVRAVTTPNAPLVMFLDDMQWADSATLEILKTLLTDAERRALLVIAAYRDNEAPPEHPLWQLVASVEESGAKVSRMSVSPLPEEHVRAWVARALDSDEPRAAPLARVLWQKTRGNPFFMEQLLLSLHRQGKVVRDPESGAWRWEQKELEQAQVTDNVVALLTDKVREMPEATQQLLGLAACAGHTFHLHDLERLSGWERARVTGALWPAMQEELVVPADGAYRPAQALGQAGGGALDAEYRFLHDRVQQASYERVAPEQRVLAHLEIGRRLRARYAAEGGTPQELLVLVRHLNLGSARMDSAEEREALARLNLEAARAAKAASSHRLLASLAETAQALLDADDDAWTKQPELSAELALERLEAAFLLREFDDVEARSLRLLAMPLPALARLSVHELRVRSCQAAGQFARGVELGLAALAEQDIVFPGTDEARGAAVLEESAELDRWFERDPDAFDRMPLDPSPEHVLVDALTMHLMVCAAIGGHPILSGLVIVRAVLRVRRHGALTPVAPFIIVCFANVWSLTRGMYRRAACWVGPGVRAAERVASPFLAECLSFQGQYTAYSRPADEMGPIFERTCATGLKVGSFQGTSWGLEGDLFYYRVWRGQPLGQIEAHRAARSGLVQRAGTALGAHYFEAIASWCDALMTAGGAGRLRSEEPFARGSRSLLADGDGMAAELARILEAHLFIVAGAYPMALSRAREAEQFRMSIFGFPPVTDVPLWLALAAAKRWPEVTDAEERARLREEIEQGLERLRYFAEGSAHNFLHKLRLLEAEDARVQGRTDEAMARYDEAIELARAQRFVHIEALAAQLCAEFHLAAGRSRIAALYLREARDAYLRWDAHAVVAHLEARWPALLRAPAQPSAPSTPAIAERRLTTGVATLTTTGGTGGAQLDVNTAVRAAQALSSELDPERVVGRLMELVLESAGAQRGVLMLVSGEELSVVARLSVEGGGIETGLSEPLSRSREVARTVAHYVARTSEPVVVDDARADARFAADPYLASRHVLSLLALPLSHRGRLLGVLYLEHREVPAAFPERRVELLSVLAAQAAIAVENSLLYRDLEDKIKERTVELRVAKEAAERASQAKSDFLSSMSHELRTPLNGIMGYAQLLERSPELQPAWREGLHVIQKSSEHLLSLINDLLHLAKIEAGKMDSVLTEFRLPALVRTVADLCRVRAEAKGIAFAHEARGPALQAVRADEKRLMQVLLNLLGNAIKFTERGGVSLHIEVLEESVPAGRLVRFRVEDTGPGIAPEHLSRIFEPFEQVGAESARSEGTGLGLAITKKLVEQMGGAIEVRSEVGAGSAFTVTLPLAEAQSEARSTASPGEVRGWDTIVGYRGERRTILIVDDNADNRAVARGFLGPLGFDLHEADSGEAALRMAALHAPALILMDVYMRGMDGHETTRRLRLMPELRGVVILASSASASEAEQQKCARAGCDDFLPKPIHASALLDRISRLLGIEWLRREESSARGASAEETAGSGPLAPPPPEELALLSTLANKGLVHKILEEAERIRQSDPRLRPWLDQLAALARGYQTRKLREFVTAYTPGASARVDGQADPQTAT</sequence>
<dbReference type="SUPFAM" id="SSF47384">
    <property type="entry name" value="Homodimeric domain of signal transducing histidine kinase"/>
    <property type="match status" value="1"/>
</dbReference>
<evidence type="ECO:0000256" key="9">
    <source>
        <dbReference type="ARBA" id="ARBA00022840"/>
    </source>
</evidence>
<dbReference type="SMART" id="SM00065">
    <property type="entry name" value="GAF"/>
    <property type="match status" value="1"/>
</dbReference>
<dbReference type="InterPro" id="IPR029016">
    <property type="entry name" value="GAF-like_dom_sf"/>
</dbReference>
<dbReference type="Proteomes" id="UP000075635">
    <property type="component" value="Unassembled WGS sequence"/>
</dbReference>
<dbReference type="Gene3D" id="1.10.287.130">
    <property type="match status" value="1"/>
</dbReference>
<evidence type="ECO:0000256" key="8">
    <source>
        <dbReference type="ARBA" id="ARBA00022777"/>
    </source>
</evidence>
<evidence type="ECO:0000256" key="6">
    <source>
        <dbReference type="ARBA" id="ARBA00022692"/>
    </source>
</evidence>
<dbReference type="FunFam" id="1.10.287.130:FF:000004">
    <property type="entry name" value="Ethylene receptor 1"/>
    <property type="match status" value="1"/>
</dbReference>